<name>A0A0L8FUI9_OCTBM</name>
<evidence type="ECO:0000313" key="8">
    <source>
        <dbReference type="EMBL" id="KOF68085.1"/>
    </source>
</evidence>
<dbReference type="GO" id="GO:0005769">
    <property type="term" value="C:early endosome"/>
    <property type="evidence" value="ECO:0007669"/>
    <property type="project" value="UniProtKB-SubCell"/>
</dbReference>
<dbReference type="Pfam" id="PF04840">
    <property type="entry name" value="Vps16_C"/>
    <property type="match status" value="1"/>
</dbReference>
<evidence type="ECO:0000256" key="6">
    <source>
        <dbReference type="SAM" id="MobiDB-lite"/>
    </source>
</evidence>
<sequence length="572" mass="64204">MSTYLNSGRSRQNTIDGDDFWAVSQIERSAIKFNLFDDDISVDNASDFASKILSCRDEEDEVSESLASLIDCETATTPGDHPLAHAKNLSLKSNQANLISRTGTPAKPSNLPGSNQHCSSSPSTPATESNSSSLQQTGSSSYGHGRSKSDTTSAILPDPHANTRRGSQHTSSQTFPKPGFSSADSNLSIDDVIEKSVPKTASSSSLHKLEAEVISLKHSLRTADREKWLKPPISETLKRIRDGEVHSGINMYRTREDKVEILNKATESHDGNIIITVVLFLRQTLKDSIFHDILKSHPIAANHYTSHMRALKNYSELICFLKGMDMHEEAAMTMYKQAISCKDLANKFSSLKKCLQEYKSSYPGMSTELWLIESQLALLEWQNTVESMDKSDQRNTILQKIPPTKPLVDTSVIYSLYYSALYHYNDKEAEFASPNILRNKHQLTEKQFLWTTLTARAYLKAWPSIEDMLTTKGNIFSGKRLRAVIGLDKVAELLYQFGAEEADIKKYLLAMNDNEKCLQLSQKLKCYETFIETCVAMKDRRELEIFAQKFSANAELHQKAIDALNTSTIKWK</sequence>
<evidence type="ECO:0000256" key="1">
    <source>
        <dbReference type="ARBA" id="ARBA00004412"/>
    </source>
</evidence>
<proteinExistence type="predicted"/>
<dbReference type="AlphaFoldDB" id="A0A0L8FUI9"/>
<evidence type="ECO:0000256" key="3">
    <source>
        <dbReference type="ARBA" id="ARBA00004603"/>
    </source>
</evidence>
<dbReference type="OMA" id="WENQEST"/>
<dbReference type="KEGG" id="obi:106881195"/>
<dbReference type="PANTHER" id="PTHR13364:SF6">
    <property type="entry name" value="SPERMATOGENESIS-DEFECTIVE PROTEIN 39 HOMOLOG"/>
    <property type="match status" value="1"/>
</dbReference>
<dbReference type="PANTHER" id="PTHR13364">
    <property type="entry name" value="DEFECTIVE SPERMATOGENESIS PROTEIN 39"/>
    <property type="match status" value="1"/>
</dbReference>
<dbReference type="OrthoDB" id="9977282at2759"/>
<feature type="domain" description="Vps16 C-terminal" evidence="7">
    <location>
        <begin position="259"/>
        <end position="386"/>
    </location>
</feature>
<organism evidence="8">
    <name type="scientific">Octopus bimaculoides</name>
    <name type="common">California two-spotted octopus</name>
    <dbReference type="NCBI Taxonomy" id="37653"/>
    <lineage>
        <taxon>Eukaryota</taxon>
        <taxon>Metazoa</taxon>
        <taxon>Spiralia</taxon>
        <taxon>Lophotrochozoa</taxon>
        <taxon>Mollusca</taxon>
        <taxon>Cephalopoda</taxon>
        <taxon>Coleoidea</taxon>
        <taxon>Octopodiformes</taxon>
        <taxon>Octopoda</taxon>
        <taxon>Incirrata</taxon>
        <taxon>Octopodidae</taxon>
        <taxon>Octopus</taxon>
    </lineage>
</organism>
<comment type="subcellular location">
    <subcellularLocation>
        <location evidence="2">Cytoplasmic vesicle</location>
    </subcellularLocation>
    <subcellularLocation>
        <location evidence="1">Early endosome</location>
    </subcellularLocation>
    <subcellularLocation>
        <location evidence="3">Late endosome</location>
    </subcellularLocation>
</comment>
<dbReference type="InterPro" id="IPR040057">
    <property type="entry name" value="Spe-39"/>
</dbReference>
<accession>A0A0L8FUI9</accession>
<dbReference type="GO" id="GO:0006886">
    <property type="term" value="P:intracellular protein transport"/>
    <property type="evidence" value="ECO:0007669"/>
    <property type="project" value="InterPro"/>
</dbReference>
<feature type="compositionally biased region" description="Polar residues" evidence="6">
    <location>
        <begin position="111"/>
        <end position="128"/>
    </location>
</feature>
<dbReference type="InterPro" id="IPR006925">
    <property type="entry name" value="Vps16_C"/>
</dbReference>
<dbReference type="GO" id="GO:0005770">
    <property type="term" value="C:late endosome"/>
    <property type="evidence" value="ECO:0007669"/>
    <property type="project" value="UniProtKB-SubCell"/>
</dbReference>
<evidence type="ECO:0000256" key="4">
    <source>
        <dbReference type="ARBA" id="ARBA00022753"/>
    </source>
</evidence>
<feature type="region of interest" description="Disordered" evidence="6">
    <location>
        <begin position="100"/>
        <end position="186"/>
    </location>
</feature>
<evidence type="ECO:0000256" key="5">
    <source>
        <dbReference type="ARBA" id="ARBA00023329"/>
    </source>
</evidence>
<dbReference type="GO" id="GO:0007034">
    <property type="term" value="P:vacuolar transport"/>
    <property type="evidence" value="ECO:0007669"/>
    <property type="project" value="TreeGrafter"/>
</dbReference>
<dbReference type="STRING" id="37653.A0A0L8FUI9"/>
<keyword evidence="4" id="KW-0967">Endosome</keyword>
<keyword evidence="5" id="KW-0968">Cytoplasmic vesicle</keyword>
<feature type="compositionally biased region" description="Low complexity" evidence="6">
    <location>
        <begin position="129"/>
        <end position="141"/>
    </location>
</feature>
<dbReference type="EMBL" id="KQ426567">
    <property type="protein sequence ID" value="KOF68085.1"/>
    <property type="molecule type" value="Genomic_DNA"/>
</dbReference>
<evidence type="ECO:0000259" key="7">
    <source>
        <dbReference type="Pfam" id="PF04840"/>
    </source>
</evidence>
<evidence type="ECO:0000256" key="2">
    <source>
        <dbReference type="ARBA" id="ARBA00004541"/>
    </source>
</evidence>
<protein>
    <recommendedName>
        <fullName evidence="7">Vps16 C-terminal domain-containing protein</fullName>
    </recommendedName>
</protein>
<reference evidence="8" key="1">
    <citation type="submission" date="2015-07" db="EMBL/GenBank/DDBJ databases">
        <title>MeaNS - Measles Nucleotide Surveillance Program.</title>
        <authorList>
            <person name="Tran T."/>
            <person name="Druce J."/>
        </authorList>
    </citation>
    <scope>NUCLEOTIDE SEQUENCE</scope>
    <source>
        <strain evidence="8">UCB-OBI-ISO-001</strain>
        <tissue evidence="8">Gonad</tissue>
    </source>
</reference>
<gene>
    <name evidence="8" type="ORF">OCBIM_22008096mg</name>
</gene>